<dbReference type="PANTHER" id="PTHR43130">
    <property type="entry name" value="ARAC-FAMILY TRANSCRIPTIONAL REGULATOR"/>
    <property type="match status" value="1"/>
</dbReference>
<keyword evidence="3" id="KW-0645">Protease</keyword>
<gene>
    <name evidence="3" type="ORF">HNQ52_000623</name>
</gene>
<protein>
    <submittedName>
        <fullName evidence="3">Putative intracellular protease/amidase</fullName>
    </submittedName>
</protein>
<comment type="caution">
    <text evidence="3">The sequence shown here is derived from an EMBL/GenBank/DDBJ whole genome shotgun (WGS) entry which is preliminary data.</text>
</comment>
<dbReference type="GO" id="GO:0008233">
    <property type="term" value="F:peptidase activity"/>
    <property type="evidence" value="ECO:0007669"/>
    <property type="project" value="UniProtKB-KW"/>
</dbReference>
<dbReference type="InterPro" id="IPR052158">
    <property type="entry name" value="INH-QAR"/>
</dbReference>
<dbReference type="PANTHER" id="PTHR43130:SF3">
    <property type="entry name" value="HTH-TYPE TRANSCRIPTIONAL REGULATOR RV1931C"/>
    <property type="match status" value="1"/>
</dbReference>
<organism evidence="3 4">
    <name type="scientific">Chiayiivirga flava</name>
    <dbReference type="NCBI Taxonomy" id="659595"/>
    <lineage>
        <taxon>Bacteria</taxon>
        <taxon>Pseudomonadati</taxon>
        <taxon>Pseudomonadota</taxon>
        <taxon>Gammaproteobacteria</taxon>
        <taxon>Lysobacterales</taxon>
        <taxon>Lysobacteraceae</taxon>
        <taxon>Chiayiivirga</taxon>
    </lineage>
</organism>
<name>A0A7W8D5J2_9GAMM</name>
<keyword evidence="1" id="KW-0732">Signal</keyword>
<keyword evidence="4" id="KW-1185">Reference proteome</keyword>
<dbReference type="GO" id="GO:0006508">
    <property type="term" value="P:proteolysis"/>
    <property type="evidence" value="ECO:0007669"/>
    <property type="project" value="UniProtKB-KW"/>
</dbReference>
<dbReference type="PROSITE" id="PS51257">
    <property type="entry name" value="PROKAR_LIPOPROTEIN"/>
    <property type="match status" value="1"/>
</dbReference>
<dbReference type="InterPro" id="IPR002818">
    <property type="entry name" value="DJ-1/PfpI"/>
</dbReference>
<dbReference type="CDD" id="cd03139">
    <property type="entry name" value="GATase1_PfpI_2"/>
    <property type="match status" value="1"/>
</dbReference>
<evidence type="ECO:0000313" key="3">
    <source>
        <dbReference type="EMBL" id="MBB5207107.1"/>
    </source>
</evidence>
<evidence type="ECO:0000256" key="1">
    <source>
        <dbReference type="SAM" id="SignalP"/>
    </source>
</evidence>
<dbReference type="InterPro" id="IPR029062">
    <property type="entry name" value="Class_I_gatase-like"/>
</dbReference>
<accession>A0A7W8D5J2</accession>
<dbReference type="EMBL" id="JACHHP010000001">
    <property type="protein sequence ID" value="MBB5207107.1"/>
    <property type="molecule type" value="Genomic_DNA"/>
</dbReference>
<sequence>MSLRRSFGRLAATSLVLASSLACAAHPAHRDPPVQVAIVLFDGVQIIDFSAPYEVFGQAGFGVYTVSADGAPVTTAMGLRVTPDHAFADAPPADVLLVPGGDVRDAAKDNALLAFVRERSAVSRHVLSVCTGATILAAGGLLDGGRATTFHQALASLARNYPEVEVVRDVRWVDSGRIVTAAGLSSGIDAALHVVALLRGEDVARSTALHLEYAWDPKGGFVRGVLADRWLPGLDDAAWPPETTFERMVSLGDVDAWRIRYRVTSSGGADAVLASISAAMRNEAAWTPVASSPMRFTADLGGAVRELAFDATAAEGTGFVLEVTLSTRDAAKADGARRG</sequence>
<dbReference type="RefSeq" id="WP_183959619.1">
    <property type="nucleotide sequence ID" value="NZ_JACHHP010000001.1"/>
</dbReference>
<dbReference type="Pfam" id="PF01965">
    <property type="entry name" value="DJ-1_PfpI"/>
    <property type="match status" value="1"/>
</dbReference>
<dbReference type="SUPFAM" id="SSF52317">
    <property type="entry name" value="Class I glutamine amidotransferase-like"/>
    <property type="match status" value="1"/>
</dbReference>
<feature type="signal peptide" evidence="1">
    <location>
        <begin position="1"/>
        <end position="24"/>
    </location>
</feature>
<evidence type="ECO:0000313" key="4">
    <source>
        <dbReference type="Proteomes" id="UP000521199"/>
    </source>
</evidence>
<reference evidence="3 4" key="1">
    <citation type="submission" date="2020-08" db="EMBL/GenBank/DDBJ databases">
        <title>Genomic Encyclopedia of Type Strains, Phase IV (KMG-IV): sequencing the most valuable type-strain genomes for metagenomic binning, comparative biology and taxonomic classification.</title>
        <authorList>
            <person name="Goeker M."/>
        </authorList>
    </citation>
    <scope>NUCLEOTIDE SEQUENCE [LARGE SCALE GENOMIC DNA]</scope>
    <source>
        <strain evidence="3 4">DSM 24163</strain>
    </source>
</reference>
<feature type="domain" description="DJ-1/PfpI" evidence="2">
    <location>
        <begin position="35"/>
        <end position="195"/>
    </location>
</feature>
<dbReference type="AlphaFoldDB" id="A0A7W8D5J2"/>
<feature type="chain" id="PRO_5030642065" evidence="1">
    <location>
        <begin position="25"/>
        <end position="339"/>
    </location>
</feature>
<dbReference type="Gene3D" id="3.40.50.880">
    <property type="match status" value="1"/>
</dbReference>
<dbReference type="GO" id="GO:0006355">
    <property type="term" value="P:regulation of DNA-templated transcription"/>
    <property type="evidence" value="ECO:0007669"/>
    <property type="project" value="TreeGrafter"/>
</dbReference>
<keyword evidence="3" id="KW-0378">Hydrolase</keyword>
<proteinExistence type="predicted"/>
<dbReference type="Proteomes" id="UP000521199">
    <property type="component" value="Unassembled WGS sequence"/>
</dbReference>
<evidence type="ECO:0000259" key="2">
    <source>
        <dbReference type="Pfam" id="PF01965"/>
    </source>
</evidence>